<dbReference type="GO" id="GO:0019305">
    <property type="term" value="P:dTDP-rhamnose biosynthetic process"/>
    <property type="evidence" value="ECO:0007669"/>
    <property type="project" value="UniProtKB-UniRule"/>
</dbReference>
<dbReference type="Gene3D" id="2.60.120.10">
    <property type="entry name" value="Jelly Rolls"/>
    <property type="match status" value="1"/>
</dbReference>
<comment type="subunit">
    <text evidence="7">Homodimer.</text>
</comment>
<dbReference type="SUPFAM" id="SSF51182">
    <property type="entry name" value="RmlC-like cupins"/>
    <property type="match status" value="1"/>
</dbReference>
<dbReference type="AlphaFoldDB" id="A0A1R4GC98"/>
<name>A0A1R4GC98_BREDI</name>
<organism evidence="8 9">
    <name type="scientific">Brevundimonas diminuta 3F5N</name>
    <dbReference type="NCBI Taxonomy" id="1255603"/>
    <lineage>
        <taxon>Bacteria</taxon>
        <taxon>Pseudomonadati</taxon>
        <taxon>Pseudomonadota</taxon>
        <taxon>Alphaproteobacteria</taxon>
        <taxon>Caulobacterales</taxon>
        <taxon>Caulobacteraceae</taxon>
        <taxon>Brevundimonas</taxon>
    </lineage>
</organism>
<dbReference type="GO" id="GO:0008830">
    <property type="term" value="F:dTDP-4-dehydrorhamnose 3,5-epimerase activity"/>
    <property type="evidence" value="ECO:0007669"/>
    <property type="project" value="UniProtKB-UniRule"/>
</dbReference>
<dbReference type="Pfam" id="PF00908">
    <property type="entry name" value="dTDP_sugar_isom"/>
    <property type="match status" value="1"/>
</dbReference>
<evidence type="ECO:0000256" key="1">
    <source>
        <dbReference type="ARBA" id="ARBA00001298"/>
    </source>
</evidence>
<evidence type="ECO:0000256" key="3">
    <source>
        <dbReference type="ARBA" id="ARBA00012098"/>
    </source>
</evidence>
<dbReference type="GO" id="GO:0000271">
    <property type="term" value="P:polysaccharide biosynthetic process"/>
    <property type="evidence" value="ECO:0007669"/>
    <property type="project" value="TreeGrafter"/>
</dbReference>
<dbReference type="InterPro" id="IPR011051">
    <property type="entry name" value="RmlC_Cupin_sf"/>
</dbReference>
<keyword evidence="7 8" id="KW-0413">Isomerase</keyword>
<feature type="active site" description="Proton acceptor" evidence="5">
    <location>
        <position position="36"/>
    </location>
</feature>
<evidence type="ECO:0000256" key="2">
    <source>
        <dbReference type="ARBA" id="ARBA00001997"/>
    </source>
</evidence>
<dbReference type="CDD" id="cd00438">
    <property type="entry name" value="cupin_RmlC"/>
    <property type="match status" value="1"/>
</dbReference>
<dbReference type="NCBIfam" id="TIGR01221">
    <property type="entry name" value="rmlC"/>
    <property type="match status" value="1"/>
</dbReference>
<comment type="function">
    <text evidence="2 7">Catalyzes the epimerization of the C3' and C5'positions of dTDP-6-deoxy-D-xylo-4-hexulose, forming dTDP-6-deoxy-L-lyxo-4-hexulose.</text>
</comment>
<evidence type="ECO:0000313" key="9">
    <source>
        <dbReference type="Proteomes" id="UP000195766"/>
    </source>
</evidence>
<accession>A0A1R4GC98</accession>
<dbReference type="Proteomes" id="UP000195766">
    <property type="component" value="Unassembled WGS sequence"/>
</dbReference>
<evidence type="ECO:0000313" key="8">
    <source>
        <dbReference type="EMBL" id="SJM65850.1"/>
    </source>
</evidence>
<reference evidence="8 9" key="1">
    <citation type="submission" date="2017-02" db="EMBL/GenBank/DDBJ databases">
        <authorList>
            <person name="Peterson S.W."/>
        </authorList>
    </citation>
    <scope>NUCLEOTIDE SEQUENCE [LARGE SCALE GENOMIC DNA]</scope>
    <source>
        <strain evidence="8 9">3F5N</strain>
    </source>
</reference>
<dbReference type="GO" id="GO:0005829">
    <property type="term" value="C:cytosol"/>
    <property type="evidence" value="ECO:0007669"/>
    <property type="project" value="TreeGrafter"/>
</dbReference>
<gene>
    <name evidence="8" type="ORF">FM111_11530</name>
</gene>
<feature type="site" description="Participates in a stacking interaction with the thymidine ring of dTDP-4-oxo-6-deoxyglucose" evidence="6">
    <location>
        <position position="112"/>
    </location>
</feature>
<comment type="similarity">
    <text evidence="7">Belongs to the dTDP-4-dehydrorhamnose 3,5-epimerase family.</text>
</comment>
<dbReference type="InterPro" id="IPR000888">
    <property type="entry name" value="RmlC-like"/>
</dbReference>
<dbReference type="EC" id="5.1.3.13" evidence="3 7"/>
<dbReference type="PANTHER" id="PTHR21047">
    <property type="entry name" value="DTDP-6-DEOXY-D-GLUCOSE-3,5 EPIMERASE"/>
    <property type="match status" value="1"/>
</dbReference>
<evidence type="ECO:0000256" key="4">
    <source>
        <dbReference type="ARBA" id="ARBA00019595"/>
    </source>
</evidence>
<dbReference type="EMBL" id="FUIE01000060">
    <property type="protein sequence ID" value="SJM65850.1"/>
    <property type="molecule type" value="Genomic_DNA"/>
</dbReference>
<evidence type="ECO:0000256" key="5">
    <source>
        <dbReference type="PIRSR" id="PIRSR600888-1"/>
    </source>
</evidence>
<dbReference type="UniPathway" id="UPA00124"/>
<sequence length="170" mass="18695">METYSEARARAVGFDVRFVQDNQSFSAQTGTIRGLHFQRPPHAQAKLVRCVRGSIMDYAVDLRRGSPTYGEWVGAKLTTEGGEQLFVPVGFGHAFITLEPNVEVAYKVSDVYAPDCDGGIVWNDPTIGIDWPLPASGAVLSDKDKALPFLTEFESPFEYNGQPLKPLSAR</sequence>
<evidence type="ECO:0000256" key="6">
    <source>
        <dbReference type="PIRSR" id="PIRSR600888-3"/>
    </source>
</evidence>
<dbReference type="InterPro" id="IPR014710">
    <property type="entry name" value="RmlC-like_jellyroll"/>
</dbReference>
<proteinExistence type="inferred from homology"/>
<dbReference type="PANTHER" id="PTHR21047:SF2">
    <property type="entry name" value="THYMIDINE DIPHOSPHO-4-KETO-RHAMNOSE 3,5-EPIMERASE"/>
    <property type="match status" value="1"/>
</dbReference>
<evidence type="ECO:0000256" key="7">
    <source>
        <dbReference type="RuleBase" id="RU364069"/>
    </source>
</evidence>
<protein>
    <recommendedName>
        <fullName evidence="4 7">dTDP-4-dehydrorhamnose 3,5-epimerase</fullName>
        <ecNumber evidence="3 7">5.1.3.13</ecNumber>
    </recommendedName>
    <alternativeName>
        <fullName evidence="7">Thymidine diphospho-4-keto-rhamnose 3,5-epimerase</fullName>
    </alternativeName>
</protein>
<feature type="active site" description="Proton donor" evidence="5">
    <location>
        <position position="106"/>
    </location>
</feature>
<comment type="pathway">
    <text evidence="7">Carbohydrate biosynthesis; dTDP-L-rhamnose biosynthesis.</text>
</comment>
<comment type="catalytic activity">
    <reaction evidence="1 7">
        <text>dTDP-4-dehydro-6-deoxy-alpha-D-glucose = dTDP-4-dehydro-beta-L-rhamnose</text>
        <dbReference type="Rhea" id="RHEA:16969"/>
        <dbReference type="ChEBI" id="CHEBI:57649"/>
        <dbReference type="ChEBI" id="CHEBI:62830"/>
        <dbReference type="EC" id="5.1.3.13"/>
    </reaction>
</comment>